<evidence type="ECO:0000259" key="8">
    <source>
        <dbReference type="Pfam" id="PF08281"/>
    </source>
</evidence>
<proteinExistence type="inferred from homology"/>
<protein>
    <recommendedName>
        <fullName evidence="6">RNA polymerase sigma factor</fullName>
    </recommendedName>
</protein>
<dbReference type="NCBIfam" id="TIGR02937">
    <property type="entry name" value="sigma70-ECF"/>
    <property type="match status" value="1"/>
</dbReference>
<evidence type="ECO:0000256" key="1">
    <source>
        <dbReference type="ARBA" id="ARBA00010641"/>
    </source>
</evidence>
<feature type="domain" description="RNA polymerase sigma-70 region 2" evidence="7">
    <location>
        <begin position="29"/>
        <end position="95"/>
    </location>
</feature>
<dbReference type="GO" id="GO:0003677">
    <property type="term" value="F:DNA binding"/>
    <property type="evidence" value="ECO:0007669"/>
    <property type="project" value="UniProtKB-KW"/>
</dbReference>
<dbReference type="SUPFAM" id="SSF88659">
    <property type="entry name" value="Sigma3 and sigma4 domains of RNA polymerase sigma factors"/>
    <property type="match status" value="1"/>
</dbReference>
<dbReference type="InterPro" id="IPR014284">
    <property type="entry name" value="RNA_pol_sigma-70_dom"/>
</dbReference>
<evidence type="ECO:0000256" key="5">
    <source>
        <dbReference type="ARBA" id="ARBA00023163"/>
    </source>
</evidence>
<dbReference type="Pfam" id="PF08281">
    <property type="entry name" value="Sigma70_r4_2"/>
    <property type="match status" value="1"/>
</dbReference>
<dbReference type="InterPro" id="IPR007627">
    <property type="entry name" value="RNA_pol_sigma70_r2"/>
</dbReference>
<dbReference type="InterPro" id="IPR036388">
    <property type="entry name" value="WH-like_DNA-bd_sf"/>
</dbReference>
<dbReference type="NCBIfam" id="TIGR02985">
    <property type="entry name" value="Sig70_bacteroi1"/>
    <property type="match status" value="1"/>
</dbReference>
<evidence type="ECO:0000256" key="3">
    <source>
        <dbReference type="ARBA" id="ARBA00023082"/>
    </source>
</evidence>
<gene>
    <name evidence="9" type="ORF">E3J62_08585</name>
</gene>
<dbReference type="GO" id="GO:0006352">
    <property type="term" value="P:DNA-templated transcription initiation"/>
    <property type="evidence" value="ECO:0007669"/>
    <property type="project" value="InterPro"/>
</dbReference>
<dbReference type="InterPro" id="IPR000838">
    <property type="entry name" value="RNA_pol_sigma70_ECF_CS"/>
</dbReference>
<dbReference type="GO" id="GO:0016987">
    <property type="term" value="F:sigma factor activity"/>
    <property type="evidence" value="ECO:0007669"/>
    <property type="project" value="UniProtKB-KW"/>
</dbReference>
<dbReference type="Pfam" id="PF04542">
    <property type="entry name" value="Sigma70_r2"/>
    <property type="match status" value="1"/>
</dbReference>
<evidence type="ECO:0000256" key="4">
    <source>
        <dbReference type="ARBA" id="ARBA00023125"/>
    </source>
</evidence>
<dbReference type="PANTHER" id="PTHR43133:SF53">
    <property type="entry name" value="ECF RNA POLYMERASE SIGMA-E FACTOR"/>
    <property type="match status" value="1"/>
</dbReference>
<dbReference type="CDD" id="cd06171">
    <property type="entry name" value="Sigma70_r4"/>
    <property type="match status" value="1"/>
</dbReference>
<dbReference type="EMBL" id="SOJN01000094">
    <property type="protein sequence ID" value="TET45156.1"/>
    <property type="molecule type" value="Genomic_DNA"/>
</dbReference>
<name>A0A523URH7_UNCT6</name>
<keyword evidence="4 6" id="KW-0238">DNA-binding</keyword>
<dbReference type="InterPro" id="IPR014327">
    <property type="entry name" value="RNA_pol_sigma70_bacteroid"/>
</dbReference>
<reference evidence="9 10" key="1">
    <citation type="submission" date="2019-03" db="EMBL/GenBank/DDBJ databases">
        <title>Metabolic potential of uncultured bacteria and archaea associated with petroleum seepage in deep-sea sediments.</title>
        <authorList>
            <person name="Dong X."/>
            <person name="Hubert C."/>
        </authorList>
    </citation>
    <scope>NUCLEOTIDE SEQUENCE [LARGE SCALE GENOMIC DNA]</scope>
    <source>
        <strain evidence="9">E44_bin18</strain>
    </source>
</reference>
<evidence type="ECO:0000256" key="6">
    <source>
        <dbReference type="RuleBase" id="RU000716"/>
    </source>
</evidence>
<dbReference type="InterPro" id="IPR013249">
    <property type="entry name" value="RNA_pol_sigma70_r4_t2"/>
</dbReference>
<evidence type="ECO:0000259" key="7">
    <source>
        <dbReference type="Pfam" id="PF04542"/>
    </source>
</evidence>
<dbReference type="AlphaFoldDB" id="A0A523URH7"/>
<keyword evidence="5 6" id="KW-0804">Transcription</keyword>
<evidence type="ECO:0000313" key="9">
    <source>
        <dbReference type="EMBL" id="TET45156.1"/>
    </source>
</evidence>
<organism evidence="9 10">
    <name type="scientific">candidate division TA06 bacterium</name>
    <dbReference type="NCBI Taxonomy" id="2250710"/>
    <lineage>
        <taxon>Bacteria</taxon>
        <taxon>Bacteria division TA06</taxon>
    </lineage>
</organism>
<dbReference type="Proteomes" id="UP000315525">
    <property type="component" value="Unassembled WGS sequence"/>
</dbReference>
<dbReference type="PROSITE" id="PS01063">
    <property type="entry name" value="SIGMA70_ECF"/>
    <property type="match status" value="1"/>
</dbReference>
<evidence type="ECO:0000256" key="2">
    <source>
        <dbReference type="ARBA" id="ARBA00023015"/>
    </source>
</evidence>
<dbReference type="Gene3D" id="1.10.10.10">
    <property type="entry name" value="Winged helix-like DNA-binding domain superfamily/Winged helix DNA-binding domain"/>
    <property type="match status" value="1"/>
</dbReference>
<dbReference type="InterPro" id="IPR039425">
    <property type="entry name" value="RNA_pol_sigma-70-like"/>
</dbReference>
<comment type="caution">
    <text evidence="9">The sequence shown here is derived from an EMBL/GenBank/DDBJ whole genome shotgun (WGS) entry which is preliminary data.</text>
</comment>
<dbReference type="InterPro" id="IPR013325">
    <property type="entry name" value="RNA_pol_sigma_r2"/>
</dbReference>
<evidence type="ECO:0000313" key="10">
    <source>
        <dbReference type="Proteomes" id="UP000315525"/>
    </source>
</evidence>
<dbReference type="PANTHER" id="PTHR43133">
    <property type="entry name" value="RNA POLYMERASE ECF-TYPE SIGMA FACTO"/>
    <property type="match status" value="1"/>
</dbReference>
<keyword evidence="3 6" id="KW-0731">Sigma factor</keyword>
<sequence>MVDIRNSEDSDAEVVRSVAEGNEKAFEQLVEKYEHSVLNTIYRYVGYRVEAEDIAQEVFLKVWRHASDFKGRSRFSTWLYRIVVNQCLGYRKKHKEKPETLDETINKDRASITPEAEIERRKEAEIVRMAIDELPRRQRIALILSGFEGKSYKEIAQIMGVSLSTVESLIFRARGSLKKKLLPLKKKGEI</sequence>
<dbReference type="SUPFAM" id="SSF88946">
    <property type="entry name" value="Sigma2 domain of RNA polymerase sigma factors"/>
    <property type="match status" value="1"/>
</dbReference>
<accession>A0A523URH7</accession>
<dbReference type="Gene3D" id="1.10.1740.10">
    <property type="match status" value="1"/>
</dbReference>
<comment type="similarity">
    <text evidence="1 6">Belongs to the sigma-70 factor family. ECF subfamily.</text>
</comment>
<keyword evidence="2 6" id="KW-0805">Transcription regulation</keyword>
<feature type="domain" description="RNA polymerase sigma factor 70 region 4 type 2" evidence="8">
    <location>
        <begin position="125"/>
        <end position="175"/>
    </location>
</feature>
<dbReference type="InterPro" id="IPR013324">
    <property type="entry name" value="RNA_pol_sigma_r3/r4-like"/>
</dbReference>